<gene>
    <name evidence="12" type="ORF">MNB_SV-9-114</name>
</gene>
<dbReference type="Pfam" id="PF01180">
    <property type="entry name" value="DHO_dh"/>
    <property type="match status" value="1"/>
</dbReference>
<feature type="domain" description="Dihydroorotate dehydrogenase catalytic" evidence="11">
    <location>
        <begin position="53"/>
        <end position="337"/>
    </location>
</feature>
<dbReference type="NCBIfam" id="NF003645">
    <property type="entry name" value="PRK05286.1-2"/>
    <property type="match status" value="1"/>
</dbReference>
<comment type="similarity">
    <text evidence="4">Belongs to the dihydroorotate dehydrogenase family. Type 2 subfamily.</text>
</comment>
<dbReference type="GO" id="GO:0044205">
    <property type="term" value="P:'de novo' UMP biosynthetic process"/>
    <property type="evidence" value="ECO:0007669"/>
    <property type="project" value="UniProtKB-UniPathway"/>
</dbReference>
<evidence type="ECO:0000256" key="1">
    <source>
        <dbReference type="ARBA" id="ARBA00001917"/>
    </source>
</evidence>
<name>A0A1W1BRY9_9ZZZZ</name>
<dbReference type="PROSITE" id="PS00912">
    <property type="entry name" value="DHODEHASE_2"/>
    <property type="match status" value="1"/>
</dbReference>
<dbReference type="NCBIfam" id="NF003652">
    <property type="entry name" value="PRK05286.2-5"/>
    <property type="match status" value="1"/>
</dbReference>
<dbReference type="SUPFAM" id="SSF51395">
    <property type="entry name" value="FMN-linked oxidoreductases"/>
    <property type="match status" value="1"/>
</dbReference>
<sequence>MSILSYDTVKKILFKLDPETAHSLGGMALRSVVYCRPLMRSLKNRYFIENEILNQNILGIEFKNPVGLGAGFDKNGQYITAMPTLGFGFTEIGTVTPKPQDGNPKPRLFRLKEEESIQNAMGFNNKGSDYMLNRLNKLYFMDYPIGINIGKNKLTSEEDALNDYEMLLRKFKDYGDYVVINISSPNTVGLRDLQNETFIKSLFELAKTITTKPIFLKIAPDMTPKDAIDISTVAIKYGASGIIATNTTIDYSLTPNAKDFGGISGALLTEKSYQLFRELGKALYDKTILISVGGIDSAEEAYRRVKAGASLVQVYSMLVYKGPKLIKDINEGLIELLHKDGYKHISEAIGADWREVK</sequence>
<dbReference type="AlphaFoldDB" id="A0A1W1BRY9"/>
<evidence type="ECO:0000313" key="12">
    <source>
        <dbReference type="EMBL" id="SFV56247.1"/>
    </source>
</evidence>
<dbReference type="EMBL" id="FPHG01000030">
    <property type="protein sequence ID" value="SFV56247.1"/>
    <property type="molecule type" value="Genomic_DNA"/>
</dbReference>
<dbReference type="CDD" id="cd04738">
    <property type="entry name" value="DHOD_2_like"/>
    <property type="match status" value="1"/>
</dbReference>
<evidence type="ECO:0000256" key="7">
    <source>
        <dbReference type="ARBA" id="ARBA00022643"/>
    </source>
</evidence>
<dbReference type="HAMAP" id="MF_00225">
    <property type="entry name" value="DHO_dh_type2"/>
    <property type="match status" value="1"/>
</dbReference>
<dbReference type="UniPathway" id="UPA00070">
    <property type="reaction ID" value="UER00946"/>
</dbReference>
<dbReference type="InterPro" id="IPR001295">
    <property type="entry name" value="Dihydroorotate_DH_CS"/>
</dbReference>
<dbReference type="InterPro" id="IPR050074">
    <property type="entry name" value="DHO_dehydrogenase"/>
</dbReference>
<dbReference type="GO" id="GO:0106430">
    <property type="term" value="F:dihydroorotate dehydrogenase (quinone) activity"/>
    <property type="evidence" value="ECO:0007669"/>
    <property type="project" value="UniProtKB-EC"/>
</dbReference>
<dbReference type="PANTHER" id="PTHR48109">
    <property type="entry name" value="DIHYDROOROTATE DEHYDROGENASE (QUINONE), MITOCHONDRIAL-RELATED"/>
    <property type="match status" value="1"/>
</dbReference>
<comment type="pathway">
    <text evidence="3">Pyrimidine metabolism; UMP biosynthesis via de novo pathway; orotate from (S)-dihydroorotate (quinone route): step 1/1.</text>
</comment>
<evidence type="ECO:0000256" key="4">
    <source>
        <dbReference type="ARBA" id="ARBA00005359"/>
    </source>
</evidence>
<evidence type="ECO:0000256" key="6">
    <source>
        <dbReference type="ARBA" id="ARBA00022630"/>
    </source>
</evidence>
<dbReference type="PROSITE" id="PS00911">
    <property type="entry name" value="DHODEHASE_1"/>
    <property type="match status" value="1"/>
</dbReference>
<dbReference type="Gene3D" id="3.20.20.70">
    <property type="entry name" value="Aldolase class I"/>
    <property type="match status" value="1"/>
</dbReference>
<evidence type="ECO:0000256" key="3">
    <source>
        <dbReference type="ARBA" id="ARBA00005161"/>
    </source>
</evidence>
<dbReference type="GO" id="GO:0005737">
    <property type="term" value="C:cytoplasm"/>
    <property type="evidence" value="ECO:0007669"/>
    <property type="project" value="InterPro"/>
</dbReference>
<evidence type="ECO:0000256" key="10">
    <source>
        <dbReference type="ARBA" id="ARBA00048639"/>
    </source>
</evidence>
<organism evidence="12">
    <name type="scientific">hydrothermal vent metagenome</name>
    <dbReference type="NCBI Taxonomy" id="652676"/>
    <lineage>
        <taxon>unclassified sequences</taxon>
        <taxon>metagenomes</taxon>
        <taxon>ecological metagenomes</taxon>
    </lineage>
</organism>
<dbReference type="PANTHER" id="PTHR48109:SF4">
    <property type="entry name" value="DIHYDROOROTATE DEHYDROGENASE (QUINONE), MITOCHONDRIAL"/>
    <property type="match status" value="1"/>
</dbReference>
<dbReference type="GO" id="GO:0006207">
    <property type="term" value="P:'de novo' pyrimidine nucleobase biosynthetic process"/>
    <property type="evidence" value="ECO:0007669"/>
    <property type="project" value="InterPro"/>
</dbReference>
<evidence type="ECO:0000256" key="2">
    <source>
        <dbReference type="ARBA" id="ARBA00004370"/>
    </source>
</evidence>
<comment type="subcellular location">
    <subcellularLocation>
        <location evidence="2">Membrane</location>
    </subcellularLocation>
</comment>
<dbReference type="NCBIfam" id="NF003649">
    <property type="entry name" value="PRK05286.2-2"/>
    <property type="match status" value="1"/>
</dbReference>
<dbReference type="NCBIfam" id="TIGR01036">
    <property type="entry name" value="pyrD_sub2"/>
    <property type="match status" value="1"/>
</dbReference>
<evidence type="ECO:0000259" key="11">
    <source>
        <dbReference type="Pfam" id="PF01180"/>
    </source>
</evidence>
<dbReference type="GO" id="GO:0005886">
    <property type="term" value="C:plasma membrane"/>
    <property type="evidence" value="ECO:0007669"/>
    <property type="project" value="TreeGrafter"/>
</dbReference>
<evidence type="ECO:0000256" key="9">
    <source>
        <dbReference type="ARBA" id="ARBA00023136"/>
    </source>
</evidence>
<reference evidence="12" key="1">
    <citation type="submission" date="2016-10" db="EMBL/GenBank/DDBJ databases">
        <authorList>
            <person name="de Groot N.N."/>
        </authorList>
    </citation>
    <scope>NUCLEOTIDE SEQUENCE</scope>
</reference>
<dbReference type="EC" id="1.3.5.2" evidence="5"/>
<dbReference type="InterPro" id="IPR013785">
    <property type="entry name" value="Aldolase_TIM"/>
</dbReference>
<dbReference type="InterPro" id="IPR005719">
    <property type="entry name" value="Dihydroorotate_DH_2"/>
</dbReference>
<proteinExistence type="inferred from homology"/>
<protein>
    <recommendedName>
        <fullName evidence="5">dihydroorotate dehydrogenase (quinone)</fullName>
        <ecNumber evidence="5">1.3.5.2</ecNumber>
    </recommendedName>
</protein>
<keyword evidence="8 12" id="KW-0560">Oxidoreductase</keyword>
<dbReference type="InterPro" id="IPR005720">
    <property type="entry name" value="Dihydroorotate_DH_cat"/>
</dbReference>
<accession>A0A1W1BRY9</accession>
<evidence type="ECO:0000256" key="8">
    <source>
        <dbReference type="ARBA" id="ARBA00023002"/>
    </source>
</evidence>
<keyword evidence="9" id="KW-0472">Membrane</keyword>
<comment type="cofactor">
    <cofactor evidence="1">
        <name>FMN</name>
        <dbReference type="ChEBI" id="CHEBI:58210"/>
    </cofactor>
</comment>
<keyword evidence="6" id="KW-0285">Flavoprotein</keyword>
<comment type="catalytic activity">
    <reaction evidence="10">
        <text>(S)-dihydroorotate + a quinone = orotate + a quinol</text>
        <dbReference type="Rhea" id="RHEA:30187"/>
        <dbReference type="ChEBI" id="CHEBI:24646"/>
        <dbReference type="ChEBI" id="CHEBI:30839"/>
        <dbReference type="ChEBI" id="CHEBI:30864"/>
        <dbReference type="ChEBI" id="CHEBI:132124"/>
        <dbReference type="EC" id="1.3.5.2"/>
    </reaction>
</comment>
<evidence type="ECO:0000256" key="5">
    <source>
        <dbReference type="ARBA" id="ARBA00012791"/>
    </source>
</evidence>
<keyword evidence="7" id="KW-0288">FMN</keyword>